<evidence type="ECO:0000256" key="9">
    <source>
        <dbReference type="RuleBase" id="RU003410"/>
    </source>
</evidence>
<keyword evidence="7 8" id="KW-1015">Disulfide bond</keyword>
<evidence type="ECO:0000256" key="7">
    <source>
        <dbReference type="ARBA" id="ARBA00023157"/>
    </source>
</evidence>
<feature type="site" description="Important for hydrogen atom transfer" evidence="8">
    <location>
        <position position="265"/>
    </location>
</feature>
<dbReference type="Gene3D" id="3.20.70.20">
    <property type="match status" value="1"/>
</dbReference>
<feature type="binding site" evidence="8">
    <location>
        <begin position="264"/>
        <end position="265"/>
    </location>
    <ligand>
        <name>substrate</name>
    </ligand>
</feature>
<proteinExistence type="inferred from homology"/>
<evidence type="ECO:0000256" key="8">
    <source>
        <dbReference type="HAMAP-Rule" id="MF_04026"/>
    </source>
</evidence>
<dbReference type="InterPro" id="IPR013346">
    <property type="entry name" value="NrdE_NrdA_C"/>
</dbReference>
<feature type="site" description="Important for electron transfer" evidence="8">
    <location>
        <position position="796"/>
    </location>
</feature>
<dbReference type="GO" id="GO:0016032">
    <property type="term" value="P:viral process"/>
    <property type="evidence" value="ECO:0007669"/>
    <property type="project" value="UniProtKB-UniRule"/>
</dbReference>
<evidence type="ECO:0000256" key="6">
    <source>
        <dbReference type="ARBA" id="ARBA00023002"/>
    </source>
</evidence>
<dbReference type="Pfam" id="PF00317">
    <property type="entry name" value="Ribonuc_red_lgN"/>
    <property type="match status" value="1"/>
</dbReference>
<reference evidence="11 12" key="1">
    <citation type="journal article" date="2012" name="Arch. Virol.">
        <title>Comparative full-length sequence analysis of Marek's disease virus vaccine strain 814.</title>
        <authorList>
            <person name="Zhang F."/>
            <person name="Liu C.J."/>
            <person name="Zhang Y.P."/>
            <person name="Li Z.J."/>
            <person name="Liu A.L."/>
            <person name="Yan F.H."/>
            <person name="Cong F."/>
            <person name="Cheng Y."/>
        </authorList>
    </citation>
    <scope>NUCLEOTIDE SEQUENCE [LARGE SCALE GENOMIC DNA]</scope>
    <source>
        <strain evidence="11">814</strain>
    </source>
</reference>
<dbReference type="GO" id="GO:0009263">
    <property type="term" value="P:deoxyribonucleotide biosynthetic process"/>
    <property type="evidence" value="ECO:0007669"/>
    <property type="project" value="UniProtKB-KW"/>
</dbReference>
<keyword evidence="4 8" id="KW-0547">Nucleotide-binding</keyword>
<feature type="domain" description="Ribonucleotide reductase large subunit" evidence="10">
    <location>
        <begin position="629"/>
        <end position="651"/>
    </location>
</feature>
<keyword evidence="3" id="KW-0235">DNA replication</keyword>
<dbReference type="HAMAP" id="MF_04026">
    <property type="entry name" value="HSV_RIR1"/>
    <property type="match status" value="1"/>
</dbReference>
<evidence type="ECO:0000256" key="5">
    <source>
        <dbReference type="ARBA" id="ARBA00022840"/>
    </source>
</evidence>
<dbReference type="InterPro" id="IPR013509">
    <property type="entry name" value="RNR_lsu_N"/>
</dbReference>
<dbReference type="GO" id="GO:0005524">
    <property type="term" value="F:ATP binding"/>
    <property type="evidence" value="ECO:0007669"/>
    <property type="project" value="UniProtKB-UniRule"/>
</dbReference>
<comment type="catalytic activity">
    <reaction evidence="8 9">
        <text>a 2'-deoxyribonucleoside 5'-diphosphate + [thioredoxin]-disulfide + H2O = a ribonucleoside 5'-diphosphate + [thioredoxin]-dithiol</text>
        <dbReference type="Rhea" id="RHEA:23252"/>
        <dbReference type="Rhea" id="RHEA-COMP:10698"/>
        <dbReference type="Rhea" id="RHEA-COMP:10700"/>
        <dbReference type="ChEBI" id="CHEBI:15377"/>
        <dbReference type="ChEBI" id="CHEBI:29950"/>
        <dbReference type="ChEBI" id="CHEBI:50058"/>
        <dbReference type="ChEBI" id="CHEBI:57930"/>
        <dbReference type="ChEBI" id="CHEBI:73316"/>
        <dbReference type="EC" id="1.17.4.1"/>
    </reaction>
</comment>
<keyword evidence="9" id="KW-0215">Deoxyribonucleotide synthesis</keyword>
<comment type="subunit">
    <text evidence="8">Heterotetramer composed of a homodimer of the large subunit (R1) and a homodimer of the small subunit (R2). Larger multisubunit protein complex are also active, composed of (R1)n(R2)n.</text>
</comment>
<keyword evidence="2 8" id="KW-0244">Early protein</keyword>
<comment type="similarity">
    <text evidence="1 8 9">Belongs to the ribonucleoside diphosphate reductase large chain family.</text>
</comment>
<evidence type="ECO:0000313" key="12">
    <source>
        <dbReference type="Proteomes" id="UP000108473"/>
    </source>
</evidence>
<comment type="caution">
    <text evidence="8">Lacks conserved residue(s) required for the propagation of feature annotation.</text>
</comment>
<feature type="binding site" evidence="8">
    <location>
        <position position="295"/>
    </location>
    <ligand>
        <name>substrate</name>
    </ligand>
</feature>
<sequence>MDHSDVYEPYTCSGKHHVRMYDFSKLTPMWNKDASTPPRKFADMHIASTVAMELYNIERELLNMGHLSGMETMMVDVRKSPEMIPSTINMRDHITRLVNKMKPICRFDERLYSLCGELVHLRIELREVPLDTWLLSKKLNLKYEVVDNIRRYRAHIEMDMLRFYGSIHPWLKRLGLQSALKYEEYLVELEDGKKESLCQFFVRLAAAAATEASMKKPFMTTLTTGVANWRTTFTTFFLALANQLFVPSTPCMLFLGREGTSTASCYLMDPRTNNTQDTLKAITEDVVPHLLARGGIGISLQHLNGKFGLMHVMKVLDSLVMAANVNESRPTGICVYLEPWHADIMSALNMRGMVAAEESRRCDNVFLALWSCDLLFKRYLRHVNGEKNVIWTLFDSRASILTKLHSEEFEKEYERLESEGLGVASIPIRDMMFAIIKSAASTGSPFILFKDACNRHYITNTQGDAIAGSNLCTEIIQKTDANTNGVCSLASINLARCVRNIDGNRQFDFDALRYAVRLATVFVNAIMEGSDVPTEKSHSGRERNRSMGIGVQGFHTAFLSMGLDLCDERARSLNKLIFEFMLLEAMTVSCEFCERGLPPFADFSNSYYARGRLHFDGWANVELAAVEEWNMLRDRIVSAGLYNAQFIALMPTAASAQVTEVSEGFSPLFSNMFSKVTSTGELLRPNIQLMEELRTIYLDNENQRLATIAALESANWNIQTALGNKPECHSLLKYKTAFDYDQALLIDLCSDRAPFVDQSQSMTLFITETADGTLLASRVMNLLLHAYKAGLKTGMYYCKIRKATNTGVFCGDGELTCSSCVL</sequence>
<name>G9CUF0_9ALPH</name>
<dbReference type="PRINTS" id="PR01183">
    <property type="entry name" value="RIBORDTASEM1"/>
</dbReference>
<keyword evidence="6 8" id="KW-0560">Oxidoreductase</keyword>
<dbReference type="EMBL" id="JF742597">
    <property type="protein sequence ID" value="AEV55021.1"/>
    <property type="molecule type" value="Genomic_DNA"/>
</dbReference>
<dbReference type="GO" id="GO:0004748">
    <property type="term" value="F:ribonucleoside-diphosphate reductase activity, thioredoxin disulfide as acceptor"/>
    <property type="evidence" value="ECO:0007669"/>
    <property type="project" value="UniProtKB-UniRule"/>
</dbReference>
<organism evidence="11 12">
    <name type="scientific">Gallid herpesvirus 2 strain 814</name>
    <dbReference type="NCBI Taxonomy" id="1123959"/>
    <lineage>
        <taxon>Viruses</taxon>
        <taxon>Duplodnaviria</taxon>
        <taxon>Heunggongvirae</taxon>
        <taxon>Peploviricota</taxon>
        <taxon>Herviviricetes</taxon>
        <taxon>Herpesvirales</taxon>
        <taxon>Orthoherpesviridae</taxon>
        <taxon>Alphaherpesvirinae</taxon>
        <taxon>Mardivirus</taxon>
        <taxon>Mardivirus gallidalpha2</taxon>
        <taxon>Gallid alphaherpesvirus 2</taxon>
    </lineage>
</organism>
<accession>G9CUF0</accession>
<keyword evidence="5 8" id="KW-0067">ATP-binding</keyword>
<feature type="binding site" evidence="8">
    <location>
        <begin position="470"/>
        <end position="474"/>
    </location>
    <ligand>
        <name>substrate</name>
    </ligand>
</feature>
<evidence type="ECO:0000256" key="1">
    <source>
        <dbReference type="ARBA" id="ARBA00010406"/>
    </source>
</evidence>
<feature type="site" description="Important for electron transfer" evidence="8">
    <location>
        <position position="797"/>
    </location>
</feature>
<dbReference type="InterPro" id="IPR034717">
    <property type="entry name" value="HSV_RIR1"/>
</dbReference>
<comment type="function">
    <text evidence="9">Provides the precursors necessary for DNA synthesis. Catalyzes the biosynthesis of deoxyribonucleotides from the corresponding ribonucleotides.</text>
</comment>
<evidence type="ECO:0000313" key="11">
    <source>
        <dbReference type="EMBL" id="AEV55021.1"/>
    </source>
</evidence>
<protein>
    <recommendedName>
        <fullName evidence="8">Ribonucleoside-diphosphate reductase large subunit</fullName>
        <shortName evidence="8">R1</shortName>
        <ecNumber evidence="8">1.17.4.1</ecNumber>
    </recommendedName>
    <alternativeName>
        <fullName evidence="8">Ribonucleotide reductase large subunit</fullName>
    </alternativeName>
</protein>
<dbReference type="NCBIfam" id="TIGR02506">
    <property type="entry name" value="NrdE_NrdA"/>
    <property type="match status" value="1"/>
</dbReference>
<dbReference type="PROSITE" id="PS00089">
    <property type="entry name" value="RIBORED_LARGE"/>
    <property type="match status" value="1"/>
</dbReference>
<dbReference type="InterPro" id="IPR039718">
    <property type="entry name" value="Rrm1"/>
</dbReference>
<gene>
    <name evidence="11" type="primary">UL39</name>
    <name evidence="8" type="synonym">RIR1</name>
</gene>
<dbReference type="GO" id="GO:0006260">
    <property type="term" value="P:DNA replication"/>
    <property type="evidence" value="ECO:0007669"/>
    <property type="project" value="UniProtKB-KW"/>
</dbReference>
<feature type="site" description="Interacts with thioredoxin/glutaredoxin" evidence="8">
    <location>
        <position position="817"/>
    </location>
</feature>
<dbReference type="SUPFAM" id="SSF51998">
    <property type="entry name" value="PFL-like glycyl radical enzymes"/>
    <property type="match status" value="1"/>
</dbReference>
<dbReference type="PANTHER" id="PTHR11573:SF6">
    <property type="entry name" value="RIBONUCLEOSIDE-DIPHOSPHATE REDUCTASE LARGE SUBUNIT"/>
    <property type="match status" value="1"/>
</dbReference>
<feature type="site" description="Important for hydrogen atom transfer" evidence="8">
    <location>
        <position position="487"/>
    </location>
</feature>
<feature type="active site" description="Proton acceptor" evidence="8">
    <location>
        <position position="474"/>
    </location>
</feature>
<dbReference type="PANTHER" id="PTHR11573">
    <property type="entry name" value="RIBONUCLEOSIDE-DIPHOSPHATE REDUCTASE LARGE CHAIN"/>
    <property type="match status" value="1"/>
</dbReference>
<dbReference type="InterPro" id="IPR000788">
    <property type="entry name" value="RNR_lg_C"/>
</dbReference>
<feature type="active site" description="Proton acceptor" evidence="8">
    <location>
        <position position="470"/>
    </location>
</feature>
<dbReference type="Proteomes" id="UP000108473">
    <property type="component" value="Segment"/>
</dbReference>
<comment type="function">
    <text evidence="8">Ribonucleoside-diphosphate reductase holoenzyme provides the precursors necessary for viral DNA synthesis. Allows virus growth in non-dividing cells, as well as reactivation from latency in infected hosts. Catalyzes the biosynthesis of deoxyribonucleotides from the corresponding ribonucleotides.</text>
</comment>
<dbReference type="EC" id="1.17.4.1" evidence="8"/>
<feature type="binding site" evidence="8">
    <location>
        <begin position="651"/>
        <end position="655"/>
    </location>
    <ligand>
        <name>substrate</name>
    </ligand>
</feature>
<dbReference type="UniPathway" id="UPA00326"/>
<feature type="binding site" evidence="8">
    <location>
        <position position="249"/>
    </location>
    <ligand>
        <name>substrate</name>
    </ligand>
</feature>
<dbReference type="Pfam" id="PF02867">
    <property type="entry name" value="Ribonuc_red_lgC"/>
    <property type="match status" value="1"/>
</dbReference>
<evidence type="ECO:0000256" key="3">
    <source>
        <dbReference type="ARBA" id="ARBA00022705"/>
    </source>
</evidence>
<evidence type="ECO:0000259" key="10">
    <source>
        <dbReference type="PROSITE" id="PS00089"/>
    </source>
</evidence>
<evidence type="ECO:0000256" key="4">
    <source>
        <dbReference type="ARBA" id="ARBA00022741"/>
    </source>
</evidence>
<evidence type="ECO:0000256" key="2">
    <source>
        <dbReference type="ARBA" id="ARBA00022518"/>
    </source>
</evidence>
<feature type="active site" description="Cysteine radical intermediate" evidence="8">
    <location>
        <position position="472"/>
    </location>
</feature>
<feature type="site" description="Interacts with thioredoxin/glutaredoxin" evidence="8">
    <location>
        <position position="820"/>
    </location>
</feature>